<dbReference type="Proteomes" id="UP000594459">
    <property type="component" value="Chromosome"/>
</dbReference>
<dbReference type="EMBL" id="CP064654">
    <property type="protein sequence ID" value="QPC99981.1"/>
    <property type="molecule type" value="Genomic_DNA"/>
</dbReference>
<keyword evidence="2" id="KW-1185">Reference proteome</keyword>
<accession>A0A7S8F6B7</accession>
<dbReference type="AlphaFoldDB" id="A0A7S8F6B7"/>
<organism evidence="1 2">
    <name type="scientific">Qipengyuania soli</name>
    <dbReference type="NCBI Taxonomy" id="2782568"/>
    <lineage>
        <taxon>Bacteria</taxon>
        <taxon>Pseudomonadati</taxon>
        <taxon>Pseudomonadota</taxon>
        <taxon>Alphaproteobacteria</taxon>
        <taxon>Sphingomonadales</taxon>
        <taxon>Erythrobacteraceae</taxon>
        <taxon>Qipengyuania</taxon>
    </lineage>
</organism>
<proteinExistence type="predicted"/>
<reference evidence="1 2" key="1">
    <citation type="submission" date="2020-11" db="EMBL/GenBank/DDBJ databases">
        <title>The genome sequence of Erythrobacter sp. 6D36.</title>
        <authorList>
            <person name="Liu Y."/>
        </authorList>
    </citation>
    <scope>NUCLEOTIDE SEQUENCE [LARGE SCALE GENOMIC DNA]</scope>
    <source>
        <strain evidence="1 2">6D36</strain>
    </source>
</reference>
<evidence type="ECO:0000313" key="2">
    <source>
        <dbReference type="Proteomes" id="UP000594459"/>
    </source>
</evidence>
<protein>
    <submittedName>
        <fullName evidence="1">Uncharacterized protein</fullName>
    </submittedName>
</protein>
<dbReference type="KEGG" id="qso:IRL76_05455"/>
<name>A0A7S8F6B7_9SPHN</name>
<evidence type="ECO:0000313" key="1">
    <source>
        <dbReference type="EMBL" id="QPC99981.1"/>
    </source>
</evidence>
<sequence>MSLASGDGHVCIASCTHDLGGETRLFSYAPVADTRIHQGEAMAIKAFGIPVRSPLTPYISVWRSEFSPRMDAHTPPKKVYLNAIFGDDPWHPPASLVEHAELRQRRDELIFAAVWAVDGADPVLERFAVEIRADGGHTHFRSMHDDENARMLDIAWGSLHLPAHGADNVSFNLRAVMPERYNFREDVRDRRVEVNLTGSAGPIPGWINY</sequence>
<dbReference type="RefSeq" id="WP_200983776.1">
    <property type="nucleotide sequence ID" value="NZ_CP064654.1"/>
</dbReference>
<gene>
    <name evidence="1" type="ORF">IRL76_05455</name>
</gene>